<sequence length="83" mass="9150">MNVQSDASEPGLRRGQVGRVLLLDGWSESHYWTSTQSPIGRMDEVQHSAAEQILLVVRWTGIQSPATGRMVRVPLLDGCSESD</sequence>
<protein>
    <submittedName>
        <fullName evidence="1">Uncharacterized protein</fullName>
    </submittedName>
</protein>
<name>A0A1I0DS19_9PROT</name>
<dbReference type="AlphaFoldDB" id="A0A1I0DS19"/>
<evidence type="ECO:0000313" key="2">
    <source>
        <dbReference type="Proteomes" id="UP000183339"/>
    </source>
</evidence>
<accession>A0A1I0DS19</accession>
<proteinExistence type="predicted"/>
<organism evidence="1 2">
    <name type="scientific">Nitrosospira multiformis</name>
    <dbReference type="NCBI Taxonomy" id="1231"/>
    <lineage>
        <taxon>Bacteria</taxon>
        <taxon>Pseudomonadati</taxon>
        <taxon>Pseudomonadota</taxon>
        <taxon>Betaproteobacteria</taxon>
        <taxon>Nitrosomonadales</taxon>
        <taxon>Nitrosomonadaceae</taxon>
        <taxon>Nitrosospira</taxon>
    </lineage>
</organism>
<dbReference type="EMBL" id="FOHI01000005">
    <property type="protein sequence ID" value="SET34558.1"/>
    <property type="molecule type" value="Genomic_DNA"/>
</dbReference>
<reference evidence="1 2" key="1">
    <citation type="submission" date="2016-10" db="EMBL/GenBank/DDBJ databases">
        <authorList>
            <person name="de Groot N.N."/>
        </authorList>
    </citation>
    <scope>NUCLEOTIDE SEQUENCE [LARGE SCALE GENOMIC DNA]</scope>
    <source>
        <strain evidence="1 2">Nl7</strain>
    </source>
</reference>
<gene>
    <name evidence="1" type="ORF">SAMN05216412_105105</name>
</gene>
<dbReference type="Proteomes" id="UP000183339">
    <property type="component" value="Unassembled WGS sequence"/>
</dbReference>
<evidence type="ECO:0000313" key="1">
    <source>
        <dbReference type="EMBL" id="SET34558.1"/>
    </source>
</evidence>